<protein>
    <submittedName>
        <fullName evidence="1">HSP20 family protein</fullName>
    </submittedName>
</protein>
<organism evidence="1 2">
    <name type="scientific">Arthrobacter nitrophenolicus</name>
    <dbReference type="NCBI Taxonomy" id="683150"/>
    <lineage>
        <taxon>Bacteria</taxon>
        <taxon>Bacillati</taxon>
        <taxon>Actinomycetota</taxon>
        <taxon>Actinomycetes</taxon>
        <taxon>Micrococcales</taxon>
        <taxon>Micrococcaceae</taxon>
        <taxon>Arthrobacter</taxon>
    </lineage>
</organism>
<evidence type="ECO:0000313" key="2">
    <source>
        <dbReference type="Proteomes" id="UP001549207"/>
    </source>
</evidence>
<evidence type="ECO:0000313" key="1">
    <source>
        <dbReference type="EMBL" id="MET3772107.1"/>
    </source>
</evidence>
<sequence length="163" mass="18273">MTDLMKWFDTRRSPLDMFERLFDSEMGASAIRVEEMVEGNTVVVRAELPGIDPDKDVDVTVSQGALVIKAKREEKKEQKEKDTYRSEFRYGSFVRRIPLPDGVQESDVSASYKDGVLEVRAPPARPGQTVHLVEDPHQPGLAAEGRLWPGRVQAISPSRTGHP</sequence>
<accession>A0ACC6TEK4</accession>
<proteinExistence type="predicted"/>
<name>A0ACC6TEK4_9MICC</name>
<keyword evidence="2" id="KW-1185">Reference proteome</keyword>
<dbReference type="Proteomes" id="UP001549207">
    <property type="component" value="Unassembled WGS sequence"/>
</dbReference>
<dbReference type="EMBL" id="JBEPNJ010000005">
    <property type="protein sequence ID" value="MET3772107.1"/>
    <property type="molecule type" value="Genomic_DNA"/>
</dbReference>
<comment type="caution">
    <text evidence="1">The sequence shown here is derived from an EMBL/GenBank/DDBJ whole genome shotgun (WGS) entry which is preliminary data.</text>
</comment>
<gene>
    <name evidence="1" type="ORF">ABIC98_001744</name>
</gene>
<reference evidence="1" key="1">
    <citation type="submission" date="2024-06" db="EMBL/GenBank/DDBJ databases">
        <title>Genomic Encyclopedia of Type Strains, Phase IV (KMG-IV): sequencing the most valuable type-strain genomes for metagenomic binning, comparative biology and taxonomic classification.</title>
        <authorList>
            <person name="Goeker M."/>
        </authorList>
    </citation>
    <scope>NUCLEOTIDE SEQUENCE</scope>
    <source>
        <strain evidence="1">SJCon</strain>
    </source>
</reference>